<proteinExistence type="predicted"/>
<evidence type="ECO:0000313" key="2">
    <source>
        <dbReference type="Proteomes" id="UP000031718"/>
    </source>
</evidence>
<name>A0A0B5A027_9CAUD</name>
<organism evidence="1 2">
    <name type="scientific">Mycobacterium phage Cosmo</name>
    <dbReference type="NCBI Taxonomy" id="1567467"/>
    <lineage>
        <taxon>Viruses</taxon>
        <taxon>Duplodnaviria</taxon>
        <taxon>Heunggongvirae</taxon>
        <taxon>Uroviricota</taxon>
        <taxon>Caudoviricetes</taxon>
        <taxon>Vilmaviridae</taxon>
        <taxon>Wildcatvirus</taxon>
        <taxon>Wildcatvirus wildcat</taxon>
        <taxon>Mycobacterium virus Wildcat</taxon>
    </lineage>
</organism>
<reference evidence="1 2" key="1">
    <citation type="submission" date="2014-10" db="EMBL/GenBank/DDBJ databases">
        <authorList>
            <person name="Mackenzie J."/>
            <person name="Lekholoane M."/>
            <person name="Leqhaoe R."/>
            <person name="Mcunu Z."/>
            <person name="Mzobe Z."/>
            <person name="Rodel H."/>
            <person name="Seagreen C."/>
            <person name="Mazeka N."/>
            <person name="Larsen M.H."/>
            <person name="Rubin E.J."/>
            <person name="Russell D.A."/>
            <person name="Guerrero C.A."/>
            <person name="Bowman C.A."/>
            <person name="Jacobs-Sera D."/>
            <person name="Hendrix R.W."/>
            <person name="Hatfull G.F."/>
        </authorList>
    </citation>
    <scope>NUCLEOTIDE SEQUENCE [LARGE SCALE GENOMIC DNA]</scope>
</reference>
<gene>
    <name evidence="1" type="primary">156</name>
    <name evidence="1" type="ORF">COSMO_156</name>
</gene>
<protein>
    <submittedName>
        <fullName evidence="1">Uncharacterized protein</fullName>
    </submittedName>
</protein>
<dbReference type="EMBL" id="KP027195">
    <property type="protein sequence ID" value="AJD82203.1"/>
    <property type="molecule type" value="Genomic_DNA"/>
</dbReference>
<dbReference type="Proteomes" id="UP000031718">
    <property type="component" value="Segment"/>
</dbReference>
<sequence>MSDKTIKDAFFSIIKDAKPAESAYFVSLYRDVPFYGGPEEGGWWGRDTELVAYHRVNTEEEARALEDDVRQLAEVLTAEAKDQFNRQCAAELEWLESRNLPEDFLREVDGEETYWVTVETIAGSHVYQGDRHYS</sequence>
<accession>A0A0B5A027</accession>
<evidence type="ECO:0000313" key="1">
    <source>
        <dbReference type="EMBL" id="AJD82203.1"/>
    </source>
</evidence>